<feature type="compositionally biased region" description="Polar residues" evidence="1">
    <location>
        <begin position="1"/>
        <end position="14"/>
    </location>
</feature>
<keyword evidence="3" id="KW-1185">Reference proteome</keyword>
<reference evidence="2 3" key="1">
    <citation type="submission" date="2024-02" db="EMBL/GenBank/DDBJ databases">
        <authorList>
            <person name="Chen Y."/>
            <person name="Shah S."/>
            <person name="Dougan E. K."/>
            <person name="Thang M."/>
            <person name="Chan C."/>
        </authorList>
    </citation>
    <scope>NUCLEOTIDE SEQUENCE [LARGE SCALE GENOMIC DNA]</scope>
</reference>
<protein>
    <submittedName>
        <fullName evidence="2">Uncharacterized protein</fullName>
    </submittedName>
</protein>
<comment type="caution">
    <text evidence="2">The sequence shown here is derived from an EMBL/GenBank/DDBJ whole genome shotgun (WGS) entry which is preliminary data.</text>
</comment>
<name>A0ABP0LGH8_9DINO</name>
<dbReference type="Proteomes" id="UP001642464">
    <property type="component" value="Unassembled WGS sequence"/>
</dbReference>
<feature type="region of interest" description="Disordered" evidence="1">
    <location>
        <begin position="1"/>
        <end position="22"/>
    </location>
</feature>
<dbReference type="EMBL" id="CAXAMM010016191">
    <property type="protein sequence ID" value="CAK9038280.1"/>
    <property type="molecule type" value="Genomic_DNA"/>
</dbReference>
<feature type="region of interest" description="Disordered" evidence="1">
    <location>
        <begin position="35"/>
        <end position="65"/>
    </location>
</feature>
<evidence type="ECO:0000313" key="2">
    <source>
        <dbReference type="EMBL" id="CAK9038280.1"/>
    </source>
</evidence>
<evidence type="ECO:0000256" key="1">
    <source>
        <dbReference type="SAM" id="MobiDB-lite"/>
    </source>
</evidence>
<feature type="compositionally biased region" description="Basic residues" evidence="1">
    <location>
        <begin position="52"/>
        <end position="65"/>
    </location>
</feature>
<gene>
    <name evidence="2" type="ORF">SCF082_LOCUS22541</name>
</gene>
<sequence>MDSSGVITHSQNGNVVLKSRASEAGQAPQFILKAASSYGNRRQSRRAEPHFSGRKSCRTWRVHEQ</sequence>
<accession>A0ABP0LGH8</accession>
<organism evidence="2 3">
    <name type="scientific">Durusdinium trenchii</name>
    <dbReference type="NCBI Taxonomy" id="1381693"/>
    <lineage>
        <taxon>Eukaryota</taxon>
        <taxon>Sar</taxon>
        <taxon>Alveolata</taxon>
        <taxon>Dinophyceae</taxon>
        <taxon>Suessiales</taxon>
        <taxon>Symbiodiniaceae</taxon>
        <taxon>Durusdinium</taxon>
    </lineage>
</organism>
<evidence type="ECO:0000313" key="3">
    <source>
        <dbReference type="Proteomes" id="UP001642464"/>
    </source>
</evidence>
<proteinExistence type="predicted"/>